<gene>
    <name evidence="4" type="ORF">ILT43_14300</name>
</gene>
<dbReference type="RefSeq" id="WP_204199653.1">
    <property type="nucleotide sequence ID" value="NZ_JAFEMC010000004.1"/>
</dbReference>
<proteinExistence type="predicted"/>
<dbReference type="PANTHER" id="PTHR43037">
    <property type="entry name" value="UNNAMED PRODUCT-RELATED"/>
    <property type="match status" value="1"/>
</dbReference>
<keyword evidence="1" id="KW-0732">Signal</keyword>
<dbReference type="Proteomes" id="UP000763641">
    <property type="component" value="Unassembled WGS sequence"/>
</dbReference>
<dbReference type="NCBIfam" id="TIGR01840">
    <property type="entry name" value="esterase_phb"/>
    <property type="match status" value="1"/>
</dbReference>
<keyword evidence="2" id="KW-0378">Hydrolase</keyword>
<dbReference type="Gene3D" id="3.40.50.1820">
    <property type="entry name" value="alpha/beta hydrolase"/>
    <property type="match status" value="1"/>
</dbReference>
<dbReference type="InterPro" id="IPR029058">
    <property type="entry name" value="AB_hydrolase_fold"/>
</dbReference>
<organism evidence="4 5">
    <name type="scientific">Sphingomonas longa</name>
    <dbReference type="NCBI Taxonomy" id="2778730"/>
    <lineage>
        <taxon>Bacteria</taxon>
        <taxon>Pseudomonadati</taxon>
        <taxon>Pseudomonadota</taxon>
        <taxon>Alphaproteobacteria</taxon>
        <taxon>Sphingomonadales</taxon>
        <taxon>Sphingomonadaceae</taxon>
        <taxon>Sphingomonas</taxon>
    </lineage>
</organism>
<evidence type="ECO:0000313" key="5">
    <source>
        <dbReference type="Proteomes" id="UP000763641"/>
    </source>
</evidence>
<evidence type="ECO:0000256" key="3">
    <source>
        <dbReference type="SAM" id="MobiDB-lite"/>
    </source>
</evidence>
<dbReference type="InterPro" id="IPR050955">
    <property type="entry name" value="Plant_Biomass_Hydrol_Est"/>
</dbReference>
<evidence type="ECO:0000313" key="4">
    <source>
        <dbReference type="EMBL" id="MBM6577550.1"/>
    </source>
</evidence>
<evidence type="ECO:0000256" key="2">
    <source>
        <dbReference type="ARBA" id="ARBA00022801"/>
    </source>
</evidence>
<keyword evidence="5" id="KW-1185">Reference proteome</keyword>
<dbReference type="SUPFAM" id="SSF53474">
    <property type="entry name" value="alpha/beta-Hydrolases"/>
    <property type="match status" value="2"/>
</dbReference>
<reference evidence="4 5" key="1">
    <citation type="submission" date="2020-12" db="EMBL/GenBank/DDBJ databases">
        <title>Sphingomonas sp.</title>
        <authorList>
            <person name="Kim M.K."/>
        </authorList>
    </citation>
    <scope>NUCLEOTIDE SEQUENCE [LARGE SCALE GENOMIC DNA]</scope>
    <source>
        <strain evidence="4 5">BT552</strain>
    </source>
</reference>
<sequence length="362" mass="37607">MRRISDTLARLAKFQPPSMPSAGGAGGSDRLGTLTGFGSNPGALQARLHVPEGLKPGAALVVALHGCTQTAAGYDHGTGWSDLADAEGFVVLLPEQARGNNANVCFNWFEPGDIRRTGGEAESIAQMIRATIAQHGIDPTRVFVTGLSAGGAMTAVMLATYPELFAGGAIIGGLPYGSASNVSQALDRMRGHGLAGDEAAAAAVRAAGKTTRWPRVSVWHGSADSTVTAANMDRLTGQWRTVHGLPAAPDRVETGPRWERRVWADAAGRDAVEQWAIAGMGHGVPVDPAALGHAGPYMLDVGLSSTLAIARSWGLTERVSVERTAEEPATASSFPEMPSLGSMPAGVQDTIDRAMRAAGLMR</sequence>
<dbReference type="InterPro" id="IPR010126">
    <property type="entry name" value="Esterase_phb"/>
</dbReference>
<name>A0ABS2D9E9_9SPHN</name>
<feature type="region of interest" description="Disordered" evidence="3">
    <location>
        <begin position="12"/>
        <end position="31"/>
    </location>
</feature>
<comment type="caution">
    <text evidence="4">The sequence shown here is derived from an EMBL/GenBank/DDBJ whole genome shotgun (WGS) entry which is preliminary data.</text>
</comment>
<protein>
    <submittedName>
        <fullName evidence="4">PHB depolymerase family esterase</fullName>
    </submittedName>
</protein>
<feature type="region of interest" description="Disordered" evidence="3">
    <location>
        <begin position="321"/>
        <end position="346"/>
    </location>
</feature>
<dbReference type="PANTHER" id="PTHR43037:SF1">
    <property type="entry name" value="BLL1128 PROTEIN"/>
    <property type="match status" value="1"/>
</dbReference>
<dbReference type="EMBL" id="JAFEMC010000004">
    <property type="protein sequence ID" value="MBM6577550.1"/>
    <property type="molecule type" value="Genomic_DNA"/>
</dbReference>
<evidence type="ECO:0000256" key="1">
    <source>
        <dbReference type="ARBA" id="ARBA00022729"/>
    </source>
</evidence>
<accession>A0ABS2D9E9</accession>
<dbReference type="Pfam" id="PF10503">
    <property type="entry name" value="Esterase_PHB"/>
    <property type="match status" value="1"/>
</dbReference>